<evidence type="ECO:0000256" key="1">
    <source>
        <dbReference type="SAM" id="Phobius"/>
    </source>
</evidence>
<gene>
    <name evidence="2" type="ORF">A3F03_00760</name>
</gene>
<keyword evidence="1" id="KW-0472">Membrane</keyword>
<accession>A0A1F7I3J0</accession>
<evidence type="ECO:0000313" key="2">
    <source>
        <dbReference type="EMBL" id="OGK37959.1"/>
    </source>
</evidence>
<reference evidence="2 3" key="1">
    <citation type="journal article" date="2016" name="Nat. Commun.">
        <title>Thousands of microbial genomes shed light on interconnected biogeochemical processes in an aquifer system.</title>
        <authorList>
            <person name="Anantharaman K."/>
            <person name="Brown C.T."/>
            <person name="Hug L.A."/>
            <person name="Sharon I."/>
            <person name="Castelle C.J."/>
            <person name="Probst A.J."/>
            <person name="Thomas B.C."/>
            <person name="Singh A."/>
            <person name="Wilkins M.J."/>
            <person name="Karaoz U."/>
            <person name="Brodie E.L."/>
            <person name="Williams K.H."/>
            <person name="Hubbard S.S."/>
            <person name="Banfield J.F."/>
        </authorList>
    </citation>
    <scope>NUCLEOTIDE SEQUENCE [LARGE SCALE GENOMIC DNA]</scope>
</reference>
<evidence type="ECO:0000313" key="3">
    <source>
        <dbReference type="Proteomes" id="UP000176803"/>
    </source>
</evidence>
<dbReference type="AlphaFoldDB" id="A0A1F7I3J0"/>
<proteinExistence type="predicted"/>
<organism evidence="2 3">
    <name type="scientific">Candidatus Roizmanbacteria bacterium RIFCSPHIGHO2_12_FULL_41_11</name>
    <dbReference type="NCBI Taxonomy" id="1802052"/>
    <lineage>
        <taxon>Bacteria</taxon>
        <taxon>Candidatus Roizmaniibacteriota</taxon>
    </lineage>
</organism>
<comment type="caution">
    <text evidence="2">The sequence shown here is derived from an EMBL/GenBank/DDBJ whole genome shotgun (WGS) entry which is preliminary data.</text>
</comment>
<keyword evidence="1" id="KW-1133">Transmembrane helix</keyword>
<protein>
    <submittedName>
        <fullName evidence="2">Uncharacterized protein</fullName>
    </submittedName>
</protein>
<dbReference type="EMBL" id="MGAC01000026">
    <property type="protein sequence ID" value="OGK37959.1"/>
    <property type="molecule type" value="Genomic_DNA"/>
</dbReference>
<name>A0A1F7I3J0_9BACT</name>
<keyword evidence="1" id="KW-0812">Transmembrane</keyword>
<dbReference type="Proteomes" id="UP000176803">
    <property type="component" value="Unassembled WGS sequence"/>
</dbReference>
<feature type="transmembrane region" description="Helical" evidence="1">
    <location>
        <begin position="12"/>
        <end position="31"/>
    </location>
</feature>
<sequence length="239" mass="27412">MDHSIVSKKFLFAVTSICVILVTVYILFFQLDKRTKIIFCQTGKSFVAYLRIYNQVDVLINSGSGSGVLSCLSRHMPFFDKGLEALFLTSLEPYAIKSLSYLNDRYVIKHIYLLFKKTKQSEFLLIPYKNKSKIVYLTAYTKITTDKNITFNVGLCQKVKKLTFRQKSAAYVFFDTLDTDKEPQTCIDNKSTNVIFSPNNSPVTLTNKNIPLVLFSPIKLSNQSTINMQDIKERVIYVQ</sequence>